<dbReference type="InterPro" id="IPR036397">
    <property type="entry name" value="RNaseH_sf"/>
</dbReference>
<dbReference type="PANTHER" id="PTHR47074">
    <property type="entry name" value="BNAC02G40300D PROTEIN"/>
    <property type="match status" value="1"/>
</dbReference>
<sequence>MVKRTIHWRAGHVVYAPKEEGGLGFRPFHTFNMALLAKQAWRILTNKDTLWVKVLKSIYFPNSDFLNGKKGSKASWIWSSLCEEKSWMGQGLIRVIGNGKSTRIFHDPWRFDRAGPLLQFDWNENATVDSWIDEVSREWKFDLLANFLSQHDLKQVAAIPIGPDSLDDFCAWRFTEQGSFTVKSAFTHFHNSTRQSQVQAEDFSEVSKKRWKWLWSLSIPPKLKFFIWKVTRGALASKENLFATKCTASKSCPICDCSSESIFHCLFTCPHVAEGWNQEWPSLPRPAPLSSVLVWLDSLRQRYPISSIQKIIFLMWQTWKARNEKIFRGTPPWPPATITKAASDHLQWTTCPRIHPIGSPSTQPTPPPEHSSPPPGTHDFEVHCDGSFFDDSQKAAYGVVVSNSHGQVCDGKAESVHCFSPIEAEALALLEGSRLAASLTTPCLVKSDCLQLVHAIDWHPRTWPWRAAARLGLIKLILDSNPQIKIQHIGRKFNSKANWVARSCANSQLPSQ</sequence>
<evidence type="ECO:0008006" key="6">
    <source>
        <dbReference type="Google" id="ProtNLM"/>
    </source>
</evidence>
<dbReference type="EMBL" id="OZ034819">
    <property type="protein sequence ID" value="CAL1393718.1"/>
    <property type="molecule type" value="Genomic_DNA"/>
</dbReference>
<dbReference type="GO" id="GO:0004523">
    <property type="term" value="F:RNA-DNA hybrid ribonuclease activity"/>
    <property type="evidence" value="ECO:0007669"/>
    <property type="project" value="InterPro"/>
</dbReference>
<dbReference type="InterPro" id="IPR026960">
    <property type="entry name" value="RVT-Znf"/>
</dbReference>
<accession>A0AAV2F6X4</accession>
<feature type="domain" description="Reverse transcriptase zinc-binding" evidence="3">
    <location>
        <begin position="180"/>
        <end position="276"/>
    </location>
</feature>
<keyword evidence="5" id="KW-1185">Reference proteome</keyword>
<reference evidence="4 5" key="1">
    <citation type="submission" date="2024-04" db="EMBL/GenBank/DDBJ databases">
        <authorList>
            <person name="Fracassetti M."/>
        </authorList>
    </citation>
    <scope>NUCLEOTIDE SEQUENCE [LARGE SCALE GENOMIC DNA]</scope>
</reference>
<dbReference type="InterPro" id="IPR012337">
    <property type="entry name" value="RNaseH-like_sf"/>
</dbReference>
<proteinExistence type="predicted"/>
<feature type="region of interest" description="Disordered" evidence="1">
    <location>
        <begin position="357"/>
        <end position="377"/>
    </location>
</feature>
<dbReference type="CDD" id="cd06222">
    <property type="entry name" value="RNase_H_like"/>
    <property type="match status" value="1"/>
</dbReference>
<dbReference type="GO" id="GO:0003676">
    <property type="term" value="F:nucleic acid binding"/>
    <property type="evidence" value="ECO:0007669"/>
    <property type="project" value="InterPro"/>
</dbReference>
<dbReference type="Gene3D" id="3.30.420.10">
    <property type="entry name" value="Ribonuclease H-like superfamily/Ribonuclease H"/>
    <property type="match status" value="1"/>
</dbReference>
<gene>
    <name evidence="4" type="ORF">LTRI10_LOCUS34273</name>
</gene>
<dbReference type="InterPro" id="IPR044730">
    <property type="entry name" value="RNase_H-like_dom_plant"/>
</dbReference>
<dbReference type="Pfam" id="PF13456">
    <property type="entry name" value="RVT_3"/>
    <property type="match status" value="1"/>
</dbReference>
<organism evidence="4 5">
    <name type="scientific">Linum trigynum</name>
    <dbReference type="NCBI Taxonomy" id="586398"/>
    <lineage>
        <taxon>Eukaryota</taxon>
        <taxon>Viridiplantae</taxon>
        <taxon>Streptophyta</taxon>
        <taxon>Embryophyta</taxon>
        <taxon>Tracheophyta</taxon>
        <taxon>Spermatophyta</taxon>
        <taxon>Magnoliopsida</taxon>
        <taxon>eudicotyledons</taxon>
        <taxon>Gunneridae</taxon>
        <taxon>Pentapetalae</taxon>
        <taxon>rosids</taxon>
        <taxon>fabids</taxon>
        <taxon>Malpighiales</taxon>
        <taxon>Linaceae</taxon>
        <taxon>Linum</taxon>
    </lineage>
</organism>
<dbReference type="Proteomes" id="UP001497516">
    <property type="component" value="Chromosome 6"/>
</dbReference>
<dbReference type="InterPro" id="IPR002156">
    <property type="entry name" value="RNaseH_domain"/>
</dbReference>
<dbReference type="Pfam" id="PF13966">
    <property type="entry name" value="zf-RVT"/>
    <property type="match status" value="1"/>
</dbReference>
<evidence type="ECO:0000256" key="1">
    <source>
        <dbReference type="SAM" id="MobiDB-lite"/>
    </source>
</evidence>
<evidence type="ECO:0000259" key="3">
    <source>
        <dbReference type="Pfam" id="PF13966"/>
    </source>
</evidence>
<dbReference type="PANTHER" id="PTHR47074:SF11">
    <property type="entry name" value="REVERSE TRANSCRIPTASE-LIKE PROTEIN"/>
    <property type="match status" value="1"/>
</dbReference>
<dbReference type="InterPro" id="IPR052929">
    <property type="entry name" value="RNase_H-like_EbsB-rel"/>
</dbReference>
<evidence type="ECO:0000313" key="4">
    <source>
        <dbReference type="EMBL" id="CAL1393718.1"/>
    </source>
</evidence>
<dbReference type="AlphaFoldDB" id="A0AAV2F6X4"/>
<feature type="compositionally biased region" description="Pro residues" evidence="1">
    <location>
        <begin position="363"/>
        <end position="376"/>
    </location>
</feature>
<evidence type="ECO:0000259" key="2">
    <source>
        <dbReference type="Pfam" id="PF13456"/>
    </source>
</evidence>
<feature type="domain" description="RNase H type-1" evidence="2">
    <location>
        <begin position="384"/>
        <end position="504"/>
    </location>
</feature>
<dbReference type="SUPFAM" id="SSF53098">
    <property type="entry name" value="Ribonuclease H-like"/>
    <property type="match status" value="1"/>
</dbReference>
<name>A0AAV2F6X4_9ROSI</name>
<protein>
    <recommendedName>
        <fullName evidence="6">Reverse transcriptase zinc-binding domain-containing protein</fullName>
    </recommendedName>
</protein>
<evidence type="ECO:0000313" key="5">
    <source>
        <dbReference type="Proteomes" id="UP001497516"/>
    </source>
</evidence>